<reference evidence="4" key="1">
    <citation type="journal article" date="2023" name="Int. J. Mol. Sci.">
        <title>Metagenomics Revealed a New Genus 'Candidatus Thiocaldithrix dubininis' gen. nov., sp. nov. and a New Species 'Candidatus Thiothrix putei' sp. nov. in the Family Thiotrichaceae, Some Members of Which Have Traits of Both Na+- and H+-Motive Energetics.</title>
        <authorList>
            <person name="Ravin N.V."/>
            <person name="Muntyan M.S."/>
            <person name="Smolyakov D.D."/>
            <person name="Rudenko T.S."/>
            <person name="Beletsky A.V."/>
            <person name="Mardanov A.V."/>
            <person name="Grabovich M.Y."/>
        </authorList>
    </citation>
    <scope>NUCLEOTIDE SEQUENCE</scope>
    <source>
        <strain evidence="4">GKL-02</strain>
    </source>
</reference>
<name>A0AA95HHN0_9GAMM</name>
<dbReference type="KEGG" id="tput:QJT81_03390"/>
<keyword evidence="2" id="KW-1277">Toxin-antitoxin system</keyword>
<dbReference type="InterPro" id="IPR035093">
    <property type="entry name" value="RelE/ParE_toxin_dom_sf"/>
</dbReference>
<dbReference type="PANTHER" id="PTHR33755">
    <property type="entry name" value="TOXIN PARE1-RELATED"/>
    <property type="match status" value="1"/>
</dbReference>
<reference evidence="4" key="2">
    <citation type="submission" date="2023-04" db="EMBL/GenBank/DDBJ databases">
        <authorList>
            <person name="Beletskiy A.V."/>
            <person name="Mardanov A.V."/>
            <person name="Ravin N.V."/>
        </authorList>
    </citation>
    <scope>NUCLEOTIDE SEQUENCE</scope>
    <source>
        <strain evidence="4">GKL-02</strain>
    </source>
</reference>
<proteinExistence type="inferred from homology"/>
<dbReference type="EMBL" id="CP124756">
    <property type="protein sequence ID" value="WGZ95044.1"/>
    <property type="molecule type" value="Genomic_DNA"/>
</dbReference>
<gene>
    <name evidence="4" type="ORF">QJT81_03390</name>
</gene>
<dbReference type="Proteomes" id="UP001301326">
    <property type="component" value="Chromosome"/>
</dbReference>
<dbReference type="AlphaFoldDB" id="A0AA95HHN0"/>
<sequence length="100" mass="11575">MPQYSLSPLALEDIKDIWRYGAATWGLVKTEQYGEKLLDAFDFLAENPNAGQPIDHIRVGYKRHSVGSHLIFYRLGMFACVEVIRILHQSMDSERHLQDR</sequence>
<dbReference type="Pfam" id="PF05016">
    <property type="entry name" value="ParE_toxin"/>
    <property type="match status" value="1"/>
</dbReference>
<evidence type="ECO:0000256" key="2">
    <source>
        <dbReference type="ARBA" id="ARBA00022649"/>
    </source>
</evidence>
<dbReference type="InterPro" id="IPR028344">
    <property type="entry name" value="ParE1/4"/>
</dbReference>
<dbReference type="Gene3D" id="3.30.2310.20">
    <property type="entry name" value="RelE-like"/>
    <property type="match status" value="1"/>
</dbReference>
<dbReference type="InterPro" id="IPR051803">
    <property type="entry name" value="TA_system_RelE-like_toxin"/>
</dbReference>
<evidence type="ECO:0000256" key="1">
    <source>
        <dbReference type="ARBA" id="ARBA00006226"/>
    </source>
</evidence>
<dbReference type="PIRSF" id="PIRSF029218">
    <property type="entry name" value="ParE"/>
    <property type="match status" value="1"/>
</dbReference>
<organism evidence="4">
    <name type="scientific">Candidatus Thiothrix putei</name>
    <dbReference type="NCBI Taxonomy" id="3080811"/>
    <lineage>
        <taxon>Bacteria</taxon>
        <taxon>Pseudomonadati</taxon>
        <taxon>Pseudomonadota</taxon>
        <taxon>Gammaproteobacteria</taxon>
        <taxon>Thiotrichales</taxon>
        <taxon>Thiotrichaceae</taxon>
        <taxon>Thiothrix</taxon>
    </lineage>
</organism>
<protein>
    <recommendedName>
        <fullName evidence="3">Toxin</fullName>
    </recommendedName>
</protein>
<dbReference type="InterPro" id="IPR007712">
    <property type="entry name" value="RelE/ParE_toxin"/>
</dbReference>
<evidence type="ECO:0000256" key="3">
    <source>
        <dbReference type="PIRNR" id="PIRNR029218"/>
    </source>
</evidence>
<evidence type="ECO:0000313" key="4">
    <source>
        <dbReference type="EMBL" id="WGZ95044.1"/>
    </source>
</evidence>
<accession>A0AA95HHN0</accession>
<comment type="similarity">
    <text evidence="1 3">Belongs to the RelE toxin family.</text>
</comment>
<dbReference type="PANTHER" id="PTHR33755:SF9">
    <property type="entry name" value="TOXIN PARE1"/>
    <property type="match status" value="1"/>
</dbReference>